<evidence type="ECO:0000256" key="3">
    <source>
        <dbReference type="ARBA" id="ARBA00022989"/>
    </source>
</evidence>
<dbReference type="InterPro" id="IPR004254">
    <property type="entry name" value="AdipoR/HlyIII-related"/>
</dbReference>
<dbReference type="RefSeq" id="WP_114590330.1">
    <property type="nucleotide sequence ID" value="NZ_CP031165.1"/>
</dbReference>
<evidence type="ECO:0000256" key="5">
    <source>
        <dbReference type="PIRSR" id="PIRSR604254-1"/>
    </source>
</evidence>
<dbReference type="GO" id="GO:0046872">
    <property type="term" value="F:metal ion binding"/>
    <property type="evidence" value="ECO:0007669"/>
    <property type="project" value="UniProtKB-KW"/>
</dbReference>
<proteinExistence type="predicted"/>
<dbReference type="OrthoDB" id="9813689at2"/>
<evidence type="ECO:0000313" key="7">
    <source>
        <dbReference type="EMBL" id="AXV05535.1"/>
    </source>
</evidence>
<reference evidence="7 8" key="1">
    <citation type="submission" date="2018-09" db="EMBL/GenBank/DDBJ databases">
        <title>Complete genome sequence of Euzebya sp. DY32-46 isolated from seawater of Pacific Ocean.</title>
        <authorList>
            <person name="Xu L."/>
            <person name="Wu Y.-H."/>
            <person name="Xu X.-W."/>
        </authorList>
    </citation>
    <scope>NUCLEOTIDE SEQUENCE [LARGE SCALE GENOMIC DNA]</scope>
    <source>
        <strain evidence="7 8">DY32-46</strain>
    </source>
</reference>
<feature type="transmembrane region" description="Helical" evidence="6">
    <location>
        <begin position="170"/>
        <end position="188"/>
    </location>
</feature>
<dbReference type="Proteomes" id="UP000264006">
    <property type="component" value="Chromosome"/>
</dbReference>
<accession>A0A346XTI8</accession>
<feature type="transmembrane region" description="Helical" evidence="6">
    <location>
        <begin position="89"/>
        <end position="108"/>
    </location>
</feature>
<keyword evidence="3 6" id="KW-1133">Transmembrane helix</keyword>
<keyword evidence="2 6" id="KW-0812">Transmembrane</keyword>
<evidence type="ECO:0000256" key="1">
    <source>
        <dbReference type="ARBA" id="ARBA00004141"/>
    </source>
</evidence>
<gene>
    <name evidence="7" type="ORF">DVS28_a0834</name>
</gene>
<feature type="transmembrane region" description="Helical" evidence="6">
    <location>
        <begin position="114"/>
        <end position="133"/>
    </location>
</feature>
<evidence type="ECO:0000256" key="6">
    <source>
        <dbReference type="SAM" id="Phobius"/>
    </source>
</evidence>
<comment type="subcellular location">
    <subcellularLocation>
        <location evidence="1">Membrane</location>
        <topology evidence="1">Multi-pass membrane protein</topology>
    </subcellularLocation>
</comment>
<protein>
    <submittedName>
        <fullName evidence="7">Putative membrane protein hemolysin III</fullName>
    </submittedName>
</protein>
<keyword evidence="5" id="KW-0479">Metal-binding</keyword>
<name>A0A346XTI8_9ACTN</name>
<sequence length="224" mass="24262">MSLTPDAVSRRAAHAVEVVKPRLRGVTHLAMAPIAAVMAVVLVWNATGANRITTGIFGALLVGLYATSGSYHVPRWRGRVRVWWGRADTAMIVLFIAGTFTPIAFHALTGSWRLWSLVIAWVIAVAGAGIAISPITAPRWLRTSGYLAIGWLMVVPMWKIAAALPLAGTALIILGGVLYTIGGVVYAAKKPDPFPEWFGFHEVFHLLVIAASICHYLVIIRYIV</sequence>
<keyword evidence="5" id="KW-0862">Zinc</keyword>
<feature type="binding site" evidence="5">
    <location>
        <position position="201"/>
    </location>
    <ligand>
        <name>Zn(2+)</name>
        <dbReference type="ChEBI" id="CHEBI:29105"/>
    </ligand>
</feature>
<dbReference type="PANTHER" id="PTHR20855">
    <property type="entry name" value="ADIPOR/PROGESTIN RECEPTOR-RELATED"/>
    <property type="match status" value="1"/>
</dbReference>
<feature type="binding site" evidence="5">
    <location>
        <position position="205"/>
    </location>
    <ligand>
        <name>Zn(2+)</name>
        <dbReference type="ChEBI" id="CHEBI:29105"/>
    </ligand>
</feature>
<dbReference type="EMBL" id="CP031165">
    <property type="protein sequence ID" value="AXV05535.1"/>
    <property type="molecule type" value="Genomic_DNA"/>
</dbReference>
<dbReference type="KEGG" id="euz:DVS28_a0834"/>
<evidence type="ECO:0000256" key="4">
    <source>
        <dbReference type="ARBA" id="ARBA00023136"/>
    </source>
</evidence>
<dbReference type="Pfam" id="PF03006">
    <property type="entry name" value="HlyIII"/>
    <property type="match status" value="1"/>
</dbReference>
<evidence type="ECO:0000256" key="2">
    <source>
        <dbReference type="ARBA" id="ARBA00022692"/>
    </source>
</evidence>
<keyword evidence="8" id="KW-1185">Reference proteome</keyword>
<keyword evidence="4 6" id="KW-0472">Membrane</keyword>
<organism evidence="7 8">
    <name type="scientific">Euzebya pacifica</name>
    <dbReference type="NCBI Taxonomy" id="1608957"/>
    <lineage>
        <taxon>Bacteria</taxon>
        <taxon>Bacillati</taxon>
        <taxon>Actinomycetota</taxon>
        <taxon>Nitriliruptoria</taxon>
        <taxon>Euzebyales</taxon>
    </lineage>
</organism>
<feature type="transmembrane region" description="Helical" evidence="6">
    <location>
        <begin position="52"/>
        <end position="68"/>
    </location>
</feature>
<dbReference type="PANTHER" id="PTHR20855:SF3">
    <property type="entry name" value="LD03007P"/>
    <property type="match status" value="1"/>
</dbReference>
<feature type="transmembrane region" description="Helical" evidence="6">
    <location>
        <begin position="29"/>
        <end position="46"/>
    </location>
</feature>
<feature type="transmembrane region" description="Helical" evidence="6">
    <location>
        <begin position="200"/>
        <end position="223"/>
    </location>
</feature>
<feature type="binding site" evidence="5">
    <location>
        <position position="72"/>
    </location>
    <ligand>
        <name>Zn(2+)</name>
        <dbReference type="ChEBI" id="CHEBI:29105"/>
    </ligand>
</feature>
<dbReference type="GO" id="GO:0016020">
    <property type="term" value="C:membrane"/>
    <property type="evidence" value="ECO:0007669"/>
    <property type="project" value="UniProtKB-SubCell"/>
</dbReference>
<evidence type="ECO:0000313" key="8">
    <source>
        <dbReference type="Proteomes" id="UP000264006"/>
    </source>
</evidence>
<dbReference type="AlphaFoldDB" id="A0A346XTI8"/>